<protein>
    <recommendedName>
        <fullName evidence="4 16">Dihydrolipoyl dehydrogenase</fullName>
        <ecNumber evidence="3 16">1.8.1.4</ecNumber>
    </recommendedName>
</protein>
<sequence>MTQGIYDVVVIGGGPAGYVGAIKAAQLGGKVAIVEKDEFGGTCLNRGCIPTKTYVKNAELIHGLAELKSRGVKLGDSSFELDMKKIVSYKNRVVKKLTGGIGLLLKTYDIDVFKGIGTITKDKKVAVDSGEVLETKKIILAGGSNVARIPIKGIDNSKVLTSDEILDLQELPKRLAVVGGGVIGTEIATVFNAYGVEVSIVHSQEKLLNMVDEELSDELMKAFKKSGIKMLTSSKLVEIEDKGDSVLLHLEGKDPVEADLVLMAIGRSPNLEGIGEIELETNRGAIVVNEKMETSVEGIYAPGDVNATLMLAHSASKMAEVAAVNALGGDEVYDGSKTPSCIYTIPEVSTVGLQEKEAREKYSNVGVGKFPFGSNGRALASGEREGFVKVVTNNDNGEILGVHIVGVNAAEMINEAAALIQAGVTAEKLAEMVHAHPTYSECLMEAAADTFDKCIHLPKK</sequence>
<proteinExistence type="inferred from homology"/>
<feature type="binding site" evidence="14">
    <location>
        <position position="304"/>
    </location>
    <ligand>
        <name>FAD</name>
        <dbReference type="ChEBI" id="CHEBI:57692"/>
    </ligand>
</feature>
<dbReference type="Pfam" id="PF02852">
    <property type="entry name" value="Pyr_redox_dim"/>
    <property type="match status" value="1"/>
</dbReference>
<dbReference type="GO" id="GO:0006103">
    <property type="term" value="P:2-oxoglutarate metabolic process"/>
    <property type="evidence" value="ECO:0007669"/>
    <property type="project" value="TreeGrafter"/>
</dbReference>
<keyword evidence="9 14" id="KW-0520">NAD</keyword>
<keyword evidence="14" id="KW-0547">Nucleotide-binding</keyword>
<dbReference type="Gene3D" id="3.30.390.30">
    <property type="match status" value="1"/>
</dbReference>
<keyword evidence="7 14" id="KW-0274">FAD</keyword>
<evidence type="ECO:0000256" key="9">
    <source>
        <dbReference type="ARBA" id="ARBA00023027"/>
    </source>
</evidence>
<evidence type="ECO:0000256" key="4">
    <source>
        <dbReference type="ARBA" id="ARBA00016961"/>
    </source>
</evidence>
<dbReference type="SUPFAM" id="SSF51905">
    <property type="entry name" value="FAD/NAD(P)-binding domain"/>
    <property type="match status" value="1"/>
</dbReference>
<dbReference type="InterPro" id="IPR012999">
    <property type="entry name" value="Pyr_OxRdtase_I_AS"/>
</dbReference>
<evidence type="ECO:0000256" key="16">
    <source>
        <dbReference type="RuleBase" id="RU003692"/>
    </source>
</evidence>
<dbReference type="PANTHER" id="PTHR22912">
    <property type="entry name" value="DISULFIDE OXIDOREDUCTASE"/>
    <property type="match status" value="1"/>
</dbReference>
<comment type="catalytic activity">
    <reaction evidence="12 16">
        <text>N(6)-[(R)-dihydrolipoyl]-L-lysyl-[protein] + NAD(+) = N(6)-[(R)-lipoyl]-L-lysyl-[protein] + NADH + H(+)</text>
        <dbReference type="Rhea" id="RHEA:15045"/>
        <dbReference type="Rhea" id="RHEA-COMP:10474"/>
        <dbReference type="Rhea" id="RHEA-COMP:10475"/>
        <dbReference type="ChEBI" id="CHEBI:15378"/>
        <dbReference type="ChEBI" id="CHEBI:57540"/>
        <dbReference type="ChEBI" id="CHEBI:57945"/>
        <dbReference type="ChEBI" id="CHEBI:83099"/>
        <dbReference type="ChEBI" id="CHEBI:83100"/>
        <dbReference type="EC" id="1.8.1.4"/>
    </reaction>
</comment>
<dbReference type="InterPro" id="IPR023753">
    <property type="entry name" value="FAD/NAD-binding_dom"/>
</dbReference>
<feature type="binding site" evidence="14">
    <location>
        <begin position="179"/>
        <end position="186"/>
    </location>
    <ligand>
        <name>NAD(+)</name>
        <dbReference type="ChEBI" id="CHEBI:57540"/>
    </ligand>
</feature>
<evidence type="ECO:0000256" key="14">
    <source>
        <dbReference type="PIRSR" id="PIRSR000350-3"/>
    </source>
</evidence>
<evidence type="ECO:0000259" key="18">
    <source>
        <dbReference type="Pfam" id="PF07992"/>
    </source>
</evidence>
<dbReference type="OrthoDB" id="9800167at2"/>
<dbReference type="EC" id="1.8.1.4" evidence="3 16"/>
<feature type="active site" description="Proton acceptor" evidence="13">
    <location>
        <position position="436"/>
    </location>
</feature>
<dbReference type="GO" id="GO:0005737">
    <property type="term" value="C:cytoplasm"/>
    <property type="evidence" value="ECO:0007669"/>
    <property type="project" value="UniProtKB-SubCell"/>
</dbReference>
<comment type="cofactor">
    <cofactor evidence="14 16">
        <name>FAD</name>
        <dbReference type="ChEBI" id="CHEBI:57692"/>
    </cofactor>
    <text evidence="14 16">Binds 1 FAD per subunit.</text>
</comment>
<dbReference type="GO" id="GO:0050660">
    <property type="term" value="F:flavin adenine dinucleotide binding"/>
    <property type="evidence" value="ECO:0007669"/>
    <property type="project" value="InterPro"/>
</dbReference>
<dbReference type="SUPFAM" id="SSF55424">
    <property type="entry name" value="FAD/NAD-linked reductases, dimerisation (C-terminal) domain"/>
    <property type="match status" value="1"/>
</dbReference>
<evidence type="ECO:0000256" key="10">
    <source>
        <dbReference type="ARBA" id="ARBA00023157"/>
    </source>
</evidence>
<keyword evidence="8 16" id="KW-0560">Oxidoreductase</keyword>
<feature type="disulfide bond" description="Redox-active" evidence="15">
    <location>
        <begin position="43"/>
        <end position="48"/>
    </location>
</feature>
<dbReference type="HOGENOM" id="CLU_016755_0_2_9"/>
<dbReference type="EMBL" id="CP003326">
    <property type="protein sequence ID" value="AFS77995.1"/>
    <property type="molecule type" value="Genomic_DNA"/>
</dbReference>
<evidence type="ECO:0000313" key="20">
    <source>
        <dbReference type="Proteomes" id="UP000006094"/>
    </source>
</evidence>
<dbReference type="Proteomes" id="UP000006094">
    <property type="component" value="Chromosome"/>
</dbReference>
<dbReference type="Gene3D" id="3.50.50.60">
    <property type="entry name" value="FAD/NAD(P)-binding domain"/>
    <property type="match status" value="2"/>
</dbReference>
<feature type="binding site" evidence="14">
    <location>
        <position position="266"/>
    </location>
    <ligand>
        <name>NAD(+)</name>
        <dbReference type="ChEBI" id="CHEBI:57540"/>
    </ligand>
</feature>
<evidence type="ECO:0000256" key="5">
    <source>
        <dbReference type="ARBA" id="ARBA00022490"/>
    </source>
</evidence>
<dbReference type="GO" id="GO:0004148">
    <property type="term" value="F:dihydrolipoyl dehydrogenase (NADH) activity"/>
    <property type="evidence" value="ECO:0007669"/>
    <property type="project" value="UniProtKB-EC"/>
</dbReference>
<reference evidence="19 20" key="1">
    <citation type="journal article" date="2012" name="PLoS ONE">
        <title>The purine-utilizing bacterium Clostridium acidurici 9a: a genome-guided metabolic reconsideration.</title>
        <authorList>
            <person name="Hartwich K."/>
            <person name="Poehlein A."/>
            <person name="Daniel R."/>
        </authorList>
    </citation>
    <scope>NUCLEOTIDE SEQUENCE [LARGE SCALE GENOMIC DNA]</scope>
    <source>
        <strain evidence="20">ATCC 7906 / DSM 604 / BCRC 14475 / CIP 104303 / KCTC 5404 / NCIMB 10678 / 9a</strain>
    </source>
</reference>
<keyword evidence="6 16" id="KW-0285">Flavoprotein</keyword>
<keyword evidence="10" id="KW-1015">Disulfide bond</keyword>
<dbReference type="InterPro" id="IPR006258">
    <property type="entry name" value="Lipoamide_DH"/>
</dbReference>
<feature type="domain" description="Pyridine nucleotide-disulphide oxidoreductase dimerisation" evidence="17">
    <location>
        <begin position="338"/>
        <end position="447"/>
    </location>
</feature>
<dbReference type="eggNOG" id="COG1249">
    <property type="taxonomic scope" value="Bacteria"/>
</dbReference>
<evidence type="ECO:0000256" key="11">
    <source>
        <dbReference type="ARBA" id="ARBA00023284"/>
    </source>
</evidence>
<dbReference type="InterPro" id="IPR050151">
    <property type="entry name" value="Class-I_Pyr_Nuc-Dis_Oxidored"/>
</dbReference>
<dbReference type="STRING" id="1128398.Curi_c09790"/>
<dbReference type="InterPro" id="IPR016156">
    <property type="entry name" value="FAD/NAD-linked_Rdtase_dimer_sf"/>
</dbReference>
<evidence type="ECO:0000256" key="2">
    <source>
        <dbReference type="ARBA" id="ARBA00007532"/>
    </source>
</evidence>
<dbReference type="PATRIC" id="fig|1128398.3.peg.979"/>
<dbReference type="KEGG" id="cad:Curi_c09790"/>
<keyword evidence="5" id="KW-0963">Cytoplasm</keyword>
<comment type="similarity">
    <text evidence="2 16">Belongs to the class-I pyridine nucleotide-disulfide oxidoreductase family.</text>
</comment>
<dbReference type="InterPro" id="IPR001100">
    <property type="entry name" value="Pyr_nuc-diS_OxRdtase"/>
</dbReference>
<feature type="domain" description="FAD/NAD(P)-binding" evidence="18">
    <location>
        <begin position="6"/>
        <end position="319"/>
    </location>
</feature>
<evidence type="ECO:0000313" key="19">
    <source>
        <dbReference type="EMBL" id="AFS77995.1"/>
    </source>
</evidence>
<dbReference type="InterPro" id="IPR004099">
    <property type="entry name" value="Pyr_nucl-diS_OxRdtase_dimer"/>
</dbReference>
<accession>K0AZ73</accession>
<evidence type="ECO:0000256" key="13">
    <source>
        <dbReference type="PIRSR" id="PIRSR000350-2"/>
    </source>
</evidence>
<dbReference type="Pfam" id="PF07992">
    <property type="entry name" value="Pyr_redox_2"/>
    <property type="match status" value="1"/>
</dbReference>
<evidence type="ECO:0000256" key="3">
    <source>
        <dbReference type="ARBA" id="ARBA00012608"/>
    </source>
</evidence>
<feature type="binding site" evidence="14">
    <location>
        <position position="117"/>
    </location>
    <ligand>
        <name>FAD</name>
        <dbReference type="ChEBI" id="CHEBI:57692"/>
    </ligand>
</feature>
<evidence type="ECO:0000256" key="7">
    <source>
        <dbReference type="ARBA" id="ARBA00022827"/>
    </source>
</evidence>
<evidence type="ECO:0000256" key="1">
    <source>
        <dbReference type="ARBA" id="ARBA00004496"/>
    </source>
</evidence>
<evidence type="ECO:0000256" key="6">
    <source>
        <dbReference type="ARBA" id="ARBA00022630"/>
    </source>
</evidence>
<evidence type="ECO:0000256" key="12">
    <source>
        <dbReference type="ARBA" id="ARBA00049187"/>
    </source>
</evidence>
<dbReference type="InterPro" id="IPR036188">
    <property type="entry name" value="FAD/NAD-bd_sf"/>
</dbReference>
<feature type="binding site" evidence="14">
    <location>
        <begin position="310"/>
        <end position="313"/>
    </location>
    <ligand>
        <name>FAD</name>
        <dbReference type="ChEBI" id="CHEBI:57692"/>
    </ligand>
</feature>
<gene>
    <name evidence="19" type="primary">lpd</name>
    <name evidence="19" type="ordered locus">Curi_c09790</name>
</gene>
<dbReference type="PROSITE" id="PS00076">
    <property type="entry name" value="PYRIDINE_REDOX_1"/>
    <property type="match status" value="1"/>
</dbReference>
<comment type="subcellular location">
    <subcellularLocation>
        <location evidence="1">Cytoplasm</location>
    </subcellularLocation>
</comment>
<evidence type="ECO:0000259" key="17">
    <source>
        <dbReference type="Pfam" id="PF02852"/>
    </source>
</evidence>
<dbReference type="PIRSF" id="PIRSF000350">
    <property type="entry name" value="Mercury_reductase_MerA"/>
    <property type="match status" value="1"/>
</dbReference>
<feature type="binding site" evidence="14">
    <location>
        <position position="52"/>
    </location>
    <ligand>
        <name>FAD</name>
        <dbReference type="ChEBI" id="CHEBI:57692"/>
    </ligand>
</feature>
<name>K0AZ73_GOTA9</name>
<evidence type="ECO:0000256" key="15">
    <source>
        <dbReference type="PIRSR" id="PIRSR000350-4"/>
    </source>
</evidence>
<dbReference type="PRINTS" id="PR00411">
    <property type="entry name" value="PNDRDTASEI"/>
</dbReference>
<evidence type="ECO:0000256" key="8">
    <source>
        <dbReference type="ARBA" id="ARBA00023002"/>
    </source>
</evidence>
<comment type="miscellaneous">
    <text evidence="16">The active site is a redox-active disulfide bond.</text>
</comment>
<dbReference type="FunFam" id="3.30.390.30:FF:000001">
    <property type="entry name" value="Dihydrolipoyl dehydrogenase"/>
    <property type="match status" value="1"/>
</dbReference>
<keyword evidence="11 16" id="KW-0676">Redox-active center</keyword>
<dbReference type="PANTHER" id="PTHR22912:SF217">
    <property type="entry name" value="DIHYDROLIPOYL DEHYDROGENASE"/>
    <property type="match status" value="1"/>
</dbReference>
<dbReference type="PRINTS" id="PR00368">
    <property type="entry name" value="FADPNR"/>
</dbReference>
<dbReference type="AlphaFoldDB" id="K0AZ73"/>
<dbReference type="NCBIfam" id="TIGR01350">
    <property type="entry name" value="lipoamide_DH"/>
    <property type="match status" value="1"/>
</dbReference>
<organism evidence="19 20">
    <name type="scientific">Gottschalkia acidurici (strain ATCC 7906 / DSM 604 / BCRC 14475 / CIP 104303 / KCTC 5404 / NCIMB 10678 / 9a)</name>
    <name type="common">Clostridium acidurici</name>
    <dbReference type="NCBI Taxonomy" id="1128398"/>
    <lineage>
        <taxon>Bacteria</taxon>
        <taxon>Bacillati</taxon>
        <taxon>Bacillota</taxon>
        <taxon>Tissierellia</taxon>
        <taxon>Tissierellales</taxon>
        <taxon>Gottschalkiaceae</taxon>
        <taxon>Gottschalkia</taxon>
    </lineage>
</organism>
<dbReference type="RefSeq" id="WP_014967132.1">
    <property type="nucleotide sequence ID" value="NC_018664.1"/>
</dbReference>
<keyword evidence="20" id="KW-1185">Reference proteome</keyword>